<proteinExistence type="predicted"/>
<accession>B5RPH6</accession>
<dbReference type="RefSeq" id="WP_012539799.1">
    <property type="nucleotide sequence ID" value="NC_011264.1"/>
</dbReference>
<gene>
    <name evidence="1" type="ordered locus">BDU_8028</name>
</gene>
<keyword evidence="2" id="KW-1185">Reference proteome</keyword>
<keyword evidence="1" id="KW-0614">Plasmid</keyword>
<dbReference type="HOGENOM" id="CLU_2582743_0_0_12"/>
<dbReference type="KEGG" id="bdu:BDU_8028"/>
<organism evidence="1 2">
    <name type="scientific">Borrelia duttonii (strain Ly)</name>
    <dbReference type="NCBI Taxonomy" id="412419"/>
    <lineage>
        <taxon>Bacteria</taxon>
        <taxon>Pseudomonadati</taxon>
        <taxon>Spirochaetota</taxon>
        <taxon>Spirochaetia</taxon>
        <taxon>Spirochaetales</taxon>
        <taxon>Borreliaceae</taxon>
        <taxon>Borrelia</taxon>
    </lineage>
</organism>
<dbReference type="Proteomes" id="UP000000611">
    <property type="component" value="Plasmid pl32"/>
</dbReference>
<evidence type="ECO:0000313" key="1">
    <source>
        <dbReference type="EMBL" id="ACH94262.1"/>
    </source>
</evidence>
<geneLocation type="plasmid" evidence="1 2">
    <name>pl32</name>
</geneLocation>
<sequence>MTTKPTFMPGEGLMTSEFGQNELVRVTPAPINENFSNLEARIIAEEINRIQKIEGSNKGHVIINNYLMVMFWMLIKLLEC</sequence>
<name>B5RPH6_BORDL</name>
<reference evidence="1 2" key="1">
    <citation type="journal article" date="2008" name="PLoS Genet.">
        <title>The genome of Borrelia recurrentis, the agent of deadly louse-borne relapsing fever, is a degraded subset of tick-borne Borrelia duttonii.</title>
        <authorList>
            <person name="Lescot M."/>
            <person name="Audic S."/>
            <person name="Robert C."/>
            <person name="Nguyen T.T."/>
            <person name="Blanc G."/>
            <person name="Cutler S.J."/>
            <person name="Wincker P."/>
            <person name="Couloux A."/>
            <person name="Claverie J.-M."/>
            <person name="Raoult D."/>
            <person name="Drancourt M."/>
        </authorList>
    </citation>
    <scope>NUCLEOTIDE SEQUENCE [LARGE SCALE GENOMIC DNA]</scope>
    <source>
        <strain evidence="1 2">Ly</strain>
    </source>
</reference>
<evidence type="ECO:0000313" key="2">
    <source>
        <dbReference type="Proteomes" id="UP000000611"/>
    </source>
</evidence>
<dbReference type="EMBL" id="CP000992">
    <property type="protein sequence ID" value="ACH94262.1"/>
    <property type="molecule type" value="Genomic_DNA"/>
</dbReference>
<dbReference type="AlphaFoldDB" id="B5RPH6"/>
<protein>
    <submittedName>
        <fullName evidence="1">Uncharacterized protein</fullName>
    </submittedName>
</protein>